<dbReference type="RefSeq" id="WP_056976062.1">
    <property type="nucleotide sequence ID" value="NZ_AYYP01000012.1"/>
</dbReference>
<evidence type="ECO:0000256" key="1">
    <source>
        <dbReference type="ARBA" id="ARBA00009199"/>
    </source>
</evidence>
<evidence type="ECO:0000313" key="4">
    <source>
        <dbReference type="Proteomes" id="UP000051008"/>
    </source>
</evidence>
<dbReference type="AlphaFoldDB" id="A0A0R2AFM5"/>
<accession>A0A0R2AFM5</accession>
<sequence length="485" mass="53072">MVADATYWAECLRQGEISFSELVSLMQKRVANLNGQLNALTSFNPALAQAEYEQSDFEDSLFAGLPVPVKVLGPDARGLANSGAARLFKDSVATRDSNFIKRAKKIGLIPIGTTNAPEFGFKNVTDSYLYGDCHNPWDLARTPGGSSGGAAAAVAAGIFPLALASDGGGSIRIPAAYTGLIGLKPSRGTMPLGPNGWRSWQGAAVNFALTVSLRDTRNLFYGLRKQGPTAPYQPVQAEWCHFLEDNYGKRPLRVAFTTESPVKTKVSPAAKQAVLAAVNFMETELGYQVSEAQPQVNGRELMNQYYLMNGAETAAMLASFEEQRQTKLAFEEVEPLTYALYRYGQNIPAAAYVNSLNYWDQTAYQVDEFFKDYDLYLSPTTAQVAPKISEREELLAPALVSFEPLSLSEHAELIYQMFAPSLAQTPFTQLANLTGNPAISLPTGLDEHLPLGIHFMAAKGREDLLFEVGHEFEQAGRFKLPPFYE</sequence>
<dbReference type="SUPFAM" id="SSF75304">
    <property type="entry name" value="Amidase signature (AS) enzymes"/>
    <property type="match status" value="1"/>
</dbReference>
<dbReference type="Pfam" id="PF01425">
    <property type="entry name" value="Amidase"/>
    <property type="match status" value="1"/>
</dbReference>
<comment type="similarity">
    <text evidence="1">Belongs to the amidase family.</text>
</comment>
<dbReference type="PANTHER" id="PTHR11895">
    <property type="entry name" value="TRANSAMIDASE"/>
    <property type="match status" value="1"/>
</dbReference>
<feature type="domain" description="Amidase" evidence="2">
    <location>
        <begin position="21"/>
        <end position="465"/>
    </location>
</feature>
<dbReference type="InterPro" id="IPR023631">
    <property type="entry name" value="Amidase_dom"/>
</dbReference>
<dbReference type="Proteomes" id="UP000051008">
    <property type="component" value="Unassembled WGS sequence"/>
</dbReference>
<dbReference type="PROSITE" id="PS00571">
    <property type="entry name" value="AMIDASES"/>
    <property type="match status" value="1"/>
</dbReference>
<dbReference type="OrthoDB" id="9811471at2"/>
<keyword evidence="4" id="KW-1185">Reference proteome</keyword>
<evidence type="ECO:0000313" key="3">
    <source>
        <dbReference type="EMBL" id="KRM65615.1"/>
    </source>
</evidence>
<reference evidence="3 4" key="1">
    <citation type="journal article" date="2015" name="Genome Announc.">
        <title>Expanding the biotechnology potential of lactobacilli through comparative genomics of 213 strains and associated genera.</title>
        <authorList>
            <person name="Sun Z."/>
            <person name="Harris H.M."/>
            <person name="McCann A."/>
            <person name="Guo C."/>
            <person name="Argimon S."/>
            <person name="Zhang W."/>
            <person name="Yang X."/>
            <person name="Jeffery I.B."/>
            <person name="Cooney J.C."/>
            <person name="Kagawa T.F."/>
            <person name="Liu W."/>
            <person name="Song Y."/>
            <person name="Salvetti E."/>
            <person name="Wrobel A."/>
            <person name="Rasinkangas P."/>
            <person name="Parkhill J."/>
            <person name="Rea M.C."/>
            <person name="O'Sullivan O."/>
            <person name="Ritari J."/>
            <person name="Douillard F.P."/>
            <person name="Paul Ross R."/>
            <person name="Yang R."/>
            <person name="Briner A.E."/>
            <person name="Felis G.E."/>
            <person name="de Vos W.M."/>
            <person name="Barrangou R."/>
            <person name="Klaenhammer T.R."/>
            <person name="Caufield P.W."/>
            <person name="Cui Y."/>
            <person name="Zhang H."/>
            <person name="O'Toole P.W."/>
        </authorList>
    </citation>
    <scope>NUCLEOTIDE SEQUENCE [LARGE SCALE GENOMIC DNA]</scope>
    <source>
        <strain evidence="3 4">DSM 20509</strain>
    </source>
</reference>
<proteinExistence type="inferred from homology"/>
<dbReference type="PANTHER" id="PTHR11895:SF7">
    <property type="entry name" value="GLUTAMYL-TRNA(GLN) AMIDOTRANSFERASE SUBUNIT A, MITOCHONDRIAL"/>
    <property type="match status" value="1"/>
</dbReference>
<comment type="caution">
    <text evidence="3">The sequence shown here is derived from an EMBL/GenBank/DDBJ whole genome shotgun (WGS) entry which is preliminary data.</text>
</comment>
<dbReference type="Gene3D" id="3.90.1300.10">
    <property type="entry name" value="Amidase signature (AS) domain"/>
    <property type="match status" value="1"/>
</dbReference>
<dbReference type="InterPro" id="IPR036928">
    <property type="entry name" value="AS_sf"/>
</dbReference>
<dbReference type="PATRIC" id="fig|1423718.3.peg.1359"/>
<organism evidence="3 4">
    <name type="scientific">Ligilactobacillus agilis DSM 20509</name>
    <dbReference type="NCBI Taxonomy" id="1423718"/>
    <lineage>
        <taxon>Bacteria</taxon>
        <taxon>Bacillati</taxon>
        <taxon>Bacillota</taxon>
        <taxon>Bacilli</taxon>
        <taxon>Lactobacillales</taxon>
        <taxon>Lactobacillaceae</taxon>
        <taxon>Ligilactobacillus</taxon>
    </lineage>
</organism>
<dbReference type="EMBL" id="AYYP01000012">
    <property type="protein sequence ID" value="KRM65615.1"/>
    <property type="molecule type" value="Genomic_DNA"/>
</dbReference>
<gene>
    <name evidence="3" type="ORF">FC14_GL001298</name>
</gene>
<dbReference type="InterPro" id="IPR000120">
    <property type="entry name" value="Amidase"/>
</dbReference>
<dbReference type="GO" id="GO:0003824">
    <property type="term" value="F:catalytic activity"/>
    <property type="evidence" value="ECO:0007669"/>
    <property type="project" value="InterPro"/>
</dbReference>
<protein>
    <submittedName>
        <fullName evidence="3">Amidase</fullName>
    </submittedName>
</protein>
<evidence type="ECO:0000259" key="2">
    <source>
        <dbReference type="Pfam" id="PF01425"/>
    </source>
</evidence>
<name>A0A0R2AFM5_9LACO</name>
<dbReference type="InterPro" id="IPR020556">
    <property type="entry name" value="Amidase_CS"/>
</dbReference>